<dbReference type="InterPro" id="IPR001123">
    <property type="entry name" value="LeuE-type"/>
</dbReference>
<sequence length="210" mass="22314">MPEAKTWIAFTLVCLSMALTPGPNMLYLVSRSICQGRWAGIVSLIGTAAGFVVYLLCAALGITALLMAAPIAYDLLRFGGALYLAWLAWQAIRPGGASPFQVRELPKDSPAKLITMGFVTNMLNPKAAMLYLSLLPQFIKPEHGGVFTQSLALGLTQICVSLTVNGVICLAAGTIAGFLAARPGFALVQRWLMATVLGGLAVRMATEARR</sequence>
<evidence type="ECO:0000313" key="7">
    <source>
        <dbReference type="EMBL" id="ACL93496.1"/>
    </source>
</evidence>
<reference evidence="7 8" key="1">
    <citation type="journal article" date="2010" name="J. Bacteriol.">
        <title>The genetic basis of laboratory adaptation in Caulobacter crescentus.</title>
        <authorList>
            <person name="Marks M.E."/>
            <person name="Castro-Rojas C.M."/>
            <person name="Teiling C."/>
            <person name="Du L."/>
            <person name="Kapatral V."/>
            <person name="Walunas T.L."/>
            <person name="Crosson S."/>
        </authorList>
    </citation>
    <scope>NUCLEOTIDE SEQUENCE [LARGE SCALE GENOMIC DNA]</scope>
    <source>
        <strain evidence="8">NA1000 / CB15N</strain>
    </source>
</reference>
<dbReference type="Proteomes" id="UP000001364">
    <property type="component" value="Chromosome"/>
</dbReference>
<dbReference type="PIRSF" id="PIRSF006324">
    <property type="entry name" value="LeuE"/>
    <property type="match status" value="1"/>
</dbReference>
<feature type="transmembrane region" description="Helical" evidence="6">
    <location>
        <begin position="6"/>
        <end position="29"/>
    </location>
</feature>
<dbReference type="PANTHER" id="PTHR30086">
    <property type="entry name" value="ARGININE EXPORTER PROTEIN ARGO"/>
    <property type="match status" value="1"/>
</dbReference>
<protein>
    <submittedName>
        <fullName evidence="7">Lysine exporter protein</fullName>
    </submittedName>
</protein>
<dbReference type="GO" id="GO:0015171">
    <property type="term" value="F:amino acid transmembrane transporter activity"/>
    <property type="evidence" value="ECO:0007669"/>
    <property type="project" value="TreeGrafter"/>
</dbReference>
<dbReference type="GeneID" id="7332119"/>
<dbReference type="PhylomeDB" id="A0A0H3C2K2"/>
<organism evidence="7 8">
    <name type="scientific">Caulobacter vibrioides (strain NA1000 / CB15N)</name>
    <name type="common">Caulobacter crescentus</name>
    <dbReference type="NCBI Taxonomy" id="565050"/>
    <lineage>
        <taxon>Bacteria</taxon>
        <taxon>Pseudomonadati</taxon>
        <taxon>Pseudomonadota</taxon>
        <taxon>Alphaproteobacteria</taxon>
        <taxon>Caulobacterales</taxon>
        <taxon>Caulobacteraceae</taxon>
        <taxon>Caulobacter</taxon>
    </lineage>
</organism>
<keyword evidence="8" id="KW-1185">Reference proteome</keyword>
<dbReference type="OrthoDB" id="9804822at2"/>
<evidence type="ECO:0000256" key="6">
    <source>
        <dbReference type="SAM" id="Phobius"/>
    </source>
</evidence>
<dbReference type="HOGENOM" id="CLU_079569_3_2_5"/>
<evidence type="ECO:0000256" key="2">
    <source>
        <dbReference type="ARBA" id="ARBA00022475"/>
    </source>
</evidence>
<name>A0A0H3C2K2_CAUVN</name>
<evidence type="ECO:0000256" key="1">
    <source>
        <dbReference type="ARBA" id="ARBA00004651"/>
    </source>
</evidence>
<proteinExistence type="predicted"/>
<dbReference type="RefSeq" id="WP_010917919.1">
    <property type="nucleotide sequence ID" value="NC_011916.1"/>
</dbReference>
<dbReference type="RefSeq" id="YP_002515404.1">
    <property type="nucleotide sequence ID" value="NC_011916.1"/>
</dbReference>
<gene>
    <name evidence="7" type="ordered locus">CCNA_00029</name>
</gene>
<dbReference type="EMBL" id="CP001340">
    <property type="protein sequence ID" value="ACL93496.1"/>
    <property type="molecule type" value="Genomic_DNA"/>
</dbReference>
<accession>A0A0H3C2K2</accession>
<dbReference type="Pfam" id="PF01810">
    <property type="entry name" value="LysE"/>
    <property type="match status" value="1"/>
</dbReference>
<dbReference type="PANTHER" id="PTHR30086:SF20">
    <property type="entry name" value="ARGININE EXPORTER PROTEIN ARGO-RELATED"/>
    <property type="match status" value="1"/>
</dbReference>
<keyword evidence="2" id="KW-1003">Cell membrane</keyword>
<evidence type="ECO:0000256" key="3">
    <source>
        <dbReference type="ARBA" id="ARBA00022692"/>
    </source>
</evidence>
<comment type="subcellular location">
    <subcellularLocation>
        <location evidence="1">Cell membrane</location>
        <topology evidence="1">Multi-pass membrane protein</topology>
    </subcellularLocation>
</comment>
<dbReference type="KEGG" id="ccs:CCNA_00029"/>
<dbReference type="GO" id="GO:0005886">
    <property type="term" value="C:plasma membrane"/>
    <property type="evidence" value="ECO:0007669"/>
    <property type="project" value="UniProtKB-SubCell"/>
</dbReference>
<keyword evidence="5 6" id="KW-0472">Membrane</keyword>
<feature type="transmembrane region" description="Helical" evidence="6">
    <location>
        <begin position="154"/>
        <end position="181"/>
    </location>
</feature>
<evidence type="ECO:0000256" key="4">
    <source>
        <dbReference type="ARBA" id="ARBA00022989"/>
    </source>
</evidence>
<keyword evidence="4 6" id="KW-1133">Transmembrane helix</keyword>
<keyword evidence="3 6" id="KW-0812">Transmembrane</keyword>
<evidence type="ECO:0000256" key="5">
    <source>
        <dbReference type="ARBA" id="ARBA00023136"/>
    </source>
</evidence>
<evidence type="ECO:0000313" key="8">
    <source>
        <dbReference type="Proteomes" id="UP000001364"/>
    </source>
</evidence>
<dbReference type="PATRIC" id="fig|565050.3.peg.30"/>
<feature type="transmembrane region" description="Helical" evidence="6">
    <location>
        <begin position="41"/>
        <end position="69"/>
    </location>
</feature>
<dbReference type="AlphaFoldDB" id="A0A0H3C2K2"/>